<evidence type="ECO:0000313" key="1">
    <source>
        <dbReference type="EMBL" id="KAJ9579735.1"/>
    </source>
</evidence>
<feature type="non-terminal residue" evidence="1">
    <location>
        <position position="60"/>
    </location>
</feature>
<dbReference type="InterPro" id="IPR028082">
    <property type="entry name" value="Peripla_BP_I"/>
</dbReference>
<gene>
    <name evidence="1" type="ORF">L9F63_004661</name>
</gene>
<keyword evidence="2" id="KW-1185">Reference proteome</keyword>
<reference evidence="1" key="2">
    <citation type="submission" date="2023-05" db="EMBL/GenBank/DDBJ databases">
        <authorList>
            <person name="Fouks B."/>
        </authorList>
    </citation>
    <scope>NUCLEOTIDE SEQUENCE</scope>
    <source>
        <strain evidence="1">Stay&amp;Tobe</strain>
        <tissue evidence="1">Testes</tissue>
    </source>
</reference>
<proteinExistence type="predicted"/>
<name>A0AAD7ZG60_DIPPU</name>
<sequence length="60" mass="6866">AIFTEDQKDSSSELAFKYAVYRINKDKSLLPNTTLVYDIEYVPRDDSFRTSKKGKASSNI</sequence>
<feature type="non-terminal residue" evidence="1">
    <location>
        <position position="1"/>
    </location>
</feature>
<dbReference type="Proteomes" id="UP001233999">
    <property type="component" value="Unassembled WGS sequence"/>
</dbReference>
<protein>
    <submittedName>
        <fullName evidence="1">Uncharacterized protein</fullName>
    </submittedName>
</protein>
<comment type="caution">
    <text evidence="1">The sequence shown here is derived from an EMBL/GenBank/DDBJ whole genome shotgun (WGS) entry which is preliminary data.</text>
</comment>
<reference evidence="1" key="1">
    <citation type="journal article" date="2023" name="IScience">
        <title>Live-bearing cockroach genome reveals convergent evolutionary mechanisms linked to viviparity in insects and beyond.</title>
        <authorList>
            <person name="Fouks B."/>
            <person name="Harrison M.C."/>
            <person name="Mikhailova A.A."/>
            <person name="Marchal E."/>
            <person name="English S."/>
            <person name="Carruthers M."/>
            <person name="Jennings E.C."/>
            <person name="Chiamaka E.L."/>
            <person name="Frigard R.A."/>
            <person name="Pippel M."/>
            <person name="Attardo G.M."/>
            <person name="Benoit J.B."/>
            <person name="Bornberg-Bauer E."/>
            <person name="Tobe S.S."/>
        </authorList>
    </citation>
    <scope>NUCLEOTIDE SEQUENCE</scope>
    <source>
        <strain evidence="1">Stay&amp;Tobe</strain>
    </source>
</reference>
<dbReference type="AlphaFoldDB" id="A0AAD7ZG60"/>
<evidence type="ECO:0000313" key="2">
    <source>
        <dbReference type="Proteomes" id="UP001233999"/>
    </source>
</evidence>
<dbReference type="SUPFAM" id="SSF53822">
    <property type="entry name" value="Periplasmic binding protein-like I"/>
    <property type="match status" value="1"/>
</dbReference>
<accession>A0AAD7ZG60</accession>
<dbReference type="EMBL" id="JASPKZ010008379">
    <property type="protein sequence ID" value="KAJ9579735.1"/>
    <property type="molecule type" value="Genomic_DNA"/>
</dbReference>
<dbReference type="Gene3D" id="3.40.50.2300">
    <property type="match status" value="1"/>
</dbReference>
<organism evidence="1 2">
    <name type="scientific">Diploptera punctata</name>
    <name type="common">Pacific beetle cockroach</name>
    <dbReference type="NCBI Taxonomy" id="6984"/>
    <lineage>
        <taxon>Eukaryota</taxon>
        <taxon>Metazoa</taxon>
        <taxon>Ecdysozoa</taxon>
        <taxon>Arthropoda</taxon>
        <taxon>Hexapoda</taxon>
        <taxon>Insecta</taxon>
        <taxon>Pterygota</taxon>
        <taxon>Neoptera</taxon>
        <taxon>Polyneoptera</taxon>
        <taxon>Dictyoptera</taxon>
        <taxon>Blattodea</taxon>
        <taxon>Blaberoidea</taxon>
        <taxon>Blaberidae</taxon>
        <taxon>Diplopterinae</taxon>
        <taxon>Diploptera</taxon>
    </lineage>
</organism>